<keyword evidence="1" id="KW-0472">Membrane</keyword>
<dbReference type="Proteomes" id="UP001575622">
    <property type="component" value="Unassembled WGS sequence"/>
</dbReference>
<proteinExistence type="predicted"/>
<accession>A0ABV4V771</accession>
<feature type="transmembrane region" description="Helical" evidence="1">
    <location>
        <begin position="6"/>
        <end position="23"/>
    </location>
</feature>
<reference evidence="2 3" key="1">
    <citation type="submission" date="2024-09" db="EMBL/GenBank/DDBJ databases">
        <authorList>
            <person name="Makale K.P.P."/>
            <person name="Makhzoum A."/>
            <person name="Rantong G."/>
            <person name="Rahube T.O."/>
        </authorList>
    </citation>
    <scope>NUCLEOTIDE SEQUENCE [LARGE SCALE GENOMIC DNA]</scope>
    <source>
        <strain evidence="2 3">KM_D13</strain>
    </source>
</reference>
<keyword evidence="1" id="KW-1133">Transmembrane helix</keyword>
<keyword evidence="1" id="KW-0812">Transmembrane</keyword>
<protein>
    <recommendedName>
        <fullName evidence="4">YtxH domain-containing protein</fullName>
    </recommendedName>
</protein>
<dbReference type="RefSeq" id="WP_373954656.1">
    <property type="nucleotide sequence ID" value="NZ_JBHDLN010000010.1"/>
</dbReference>
<keyword evidence="3" id="KW-1185">Reference proteome</keyword>
<evidence type="ECO:0008006" key="4">
    <source>
        <dbReference type="Google" id="ProtNLM"/>
    </source>
</evidence>
<evidence type="ECO:0000313" key="2">
    <source>
        <dbReference type="EMBL" id="MFB0844571.1"/>
    </source>
</evidence>
<evidence type="ECO:0000313" key="3">
    <source>
        <dbReference type="Proteomes" id="UP001575622"/>
    </source>
</evidence>
<sequence length="54" mass="5766">MAKLPIGFVLAGAAMMLAFSPEARKTMRKFAVKGTEAVLNLTGQAKDTVEGLRK</sequence>
<gene>
    <name evidence="2" type="ORF">ACEU3E_20485</name>
</gene>
<dbReference type="EMBL" id="JBHDLN010000010">
    <property type="protein sequence ID" value="MFB0844571.1"/>
    <property type="molecule type" value="Genomic_DNA"/>
</dbReference>
<organism evidence="2 3">
    <name type="scientific">Paenibacillus oleatilyticus</name>
    <dbReference type="NCBI Taxonomy" id="2594886"/>
    <lineage>
        <taxon>Bacteria</taxon>
        <taxon>Bacillati</taxon>
        <taxon>Bacillota</taxon>
        <taxon>Bacilli</taxon>
        <taxon>Bacillales</taxon>
        <taxon>Paenibacillaceae</taxon>
        <taxon>Paenibacillus</taxon>
    </lineage>
</organism>
<evidence type="ECO:0000256" key="1">
    <source>
        <dbReference type="SAM" id="Phobius"/>
    </source>
</evidence>
<comment type="caution">
    <text evidence="2">The sequence shown here is derived from an EMBL/GenBank/DDBJ whole genome shotgun (WGS) entry which is preliminary data.</text>
</comment>
<name>A0ABV4V771_9BACL</name>